<evidence type="ECO:0000313" key="5">
    <source>
        <dbReference type="Proteomes" id="UP000467249"/>
    </source>
</evidence>
<dbReference type="GO" id="GO:0005524">
    <property type="term" value="F:ATP binding"/>
    <property type="evidence" value="ECO:0007669"/>
    <property type="project" value="UniProtKB-KW"/>
</dbReference>
<name>A0A6N4WC52_9MYCO</name>
<keyword evidence="5" id="KW-1185">Reference proteome</keyword>
<dbReference type="Gene3D" id="1.10.3290.10">
    <property type="entry name" value="Fido-like domain"/>
    <property type="match status" value="1"/>
</dbReference>
<dbReference type="EMBL" id="AP022620">
    <property type="protein sequence ID" value="BBZ77632.1"/>
    <property type="molecule type" value="Genomic_DNA"/>
</dbReference>
<dbReference type="PROSITE" id="PS51459">
    <property type="entry name" value="FIDO"/>
    <property type="match status" value="1"/>
</dbReference>
<dbReference type="Pfam" id="PF02661">
    <property type="entry name" value="Fic"/>
    <property type="match status" value="1"/>
</dbReference>
<feature type="binding site" evidence="2">
    <location>
        <begin position="115"/>
        <end position="122"/>
    </location>
    <ligand>
        <name>ATP</name>
        <dbReference type="ChEBI" id="CHEBI:30616"/>
    </ligand>
</feature>
<evidence type="ECO:0000256" key="2">
    <source>
        <dbReference type="PIRSR" id="PIRSR640198-2"/>
    </source>
</evidence>
<keyword evidence="2" id="KW-0067">ATP-binding</keyword>
<dbReference type="Proteomes" id="UP000467249">
    <property type="component" value="Chromosome"/>
</dbReference>
<accession>A0A6N4WC52</accession>
<dbReference type="PANTHER" id="PTHR13504">
    <property type="entry name" value="FIDO DOMAIN-CONTAINING PROTEIN DDB_G0283145"/>
    <property type="match status" value="1"/>
</dbReference>
<sequence length="177" mass="20140">MTRADVYDLEQALQGQLEEEFLVAAIDGSLPLDELLTDYFLRDLHARMYGPIWEWAGKWRKLELNIGVAPEMIAVELRESLGTIAYRWEHTDDWSAHDLGIAVHAETVRIHPFIDGNGRATRFLADLVFAAAQDPAELRYDWDLDKVAYIELLRAYNGHRDVSALAVFVESVPIEGD</sequence>
<dbReference type="InterPro" id="IPR040198">
    <property type="entry name" value="Fido_containing"/>
</dbReference>
<dbReference type="PANTHER" id="PTHR13504:SF39">
    <property type="entry name" value="CELL FILAMENTATION PROTEIN"/>
    <property type="match status" value="1"/>
</dbReference>
<keyword evidence="2" id="KW-0547">Nucleotide-binding</keyword>
<evidence type="ECO:0000256" key="1">
    <source>
        <dbReference type="PIRSR" id="PIRSR640198-1"/>
    </source>
</evidence>
<dbReference type="KEGG" id="many:MANY_29690"/>
<evidence type="ECO:0000313" key="4">
    <source>
        <dbReference type="EMBL" id="BBZ77632.1"/>
    </source>
</evidence>
<organism evidence="4 5">
    <name type="scientific">Mycolicibacterium anyangense</name>
    <dbReference type="NCBI Taxonomy" id="1431246"/>
    <lineage>
        <taxon>Bacteria</taxon>
        <taxon>Bacillati</taxon>
        <taxon>Actinomycetota</taxon>
        <taxon>Actinomycetes</taxon>
        <taxon>Mycobacteriales</taxon>
        <taxon>Mycobacteriaceae</taxon>
        <taxon>Mycolicibacterium</taxon>
    </lineage>
</organism>
<feature type="domain" description="Fido" evidence="3">
    <location>
        <begin position="36"/>
        <end position="171"/>
    </location>
</feature>
<gene>
    <name evidence="4" type="ORF">MANY_29690</name>
</gene>
<dbReference type="SUPFAM" id="SSF140931">
    <property type="entry name" value="Fic-like"/>
    <property type="match status" value="1"/>
</dbReference>
<protein>
    <recommendedName>
        <fullName evidence="3">Fido domain-containing protein</fullName>
    </recommendedName>
</protein>
<reference evidence="4 5" key="1">
    <citation type="journal article" date="2019" name="Emerg. Microbes Infect.">
        <title>Comprehensive subspecies identification of 175 nontuberculous mycobacteria species based on 7547 genomic profiles.</title>
        <authorList>
            <person name="Matsumoto Y."/>
            <person name="Kinjo T."/>
            <person name="Motooka D."/>
            <person name="Nabeya D."/>
            <person name="Jung N."/>
            <person name="Uechi K."/>
            <person name="Horii T."/>
            <person name="Iida T."/>
            <person name="Fujita J."/>
            <person name="Nakamura S."/>
        </authorList>
    </citation>
    <scope>NUCLEOTIDE SEQUENCE [LARGE SCALE GENOMIC DNA]</scope>
    <source>
        <strain evidence="4 5">JCM 30275</strain>
    </source>
</reference>
<feature type="active site" evidence="1">
    <location>
        <position position="111"/>
    </location>
</feature>
<evidence type="ECO:0000259" key="3">
    <source>
        <dbReference type="PROSITE" id="PS51459"/>
    </source>
</evidence>
<dbReference type="InterPro" id="IPR003812">
    <property type="entry name" value="Fido"/>
</dbReference>
<dbReference type="InterPro" id="IPR036597">
    <property type="entry name" value="Fido-like_dom_sf"/>
</dbReference>
<proteinExistence type="predicted"/>
<dbReference type="RefSeq" id="WP_246224314.1">
    <property type="nucleotide sequence ID" value="NZ_AP022620.1"/>
</dbReference>
<dbReference type="AlphaFoldDB" id="A0A6N4WC52"/>